<accession>A0AAN9NUB9</accession>
<proteinExistence type="predicted"/>
<dbReference type="AlphaFoldDB" id="A0AAN9NUB9"/>
<comment type="caution">
    <text evidence="1">The sequence shown here is derived from an EMBL/GenBank/DDBJ whole genome shotgun (WGS) entry which is preliminary data.</text>
</comment>
<sequence>MKYGVPFFNYSTNHDISYVFLTSLRQMNTKNLVQVWPISSFKCKVRLKPTTLIIEHTDASSKKHASSDIF</sequence>
<name>A0AAN9NUB9_PHACN</name>
<dbReference type="EMBL" id="JAYMYR010000002">
    <property type="protein sequence ID" value="KAK7379470.1"/>
    <property type="molecule type" value="Genomic_DNA"/>
</dbReference>
<reference evidence="1 2" key="1">
    <citation type="submission" date="2024-01" db="EMBL/GenBank/DDBJ databases">
        <title>The genomes of 5 underutilized Papilionoideae crops provide insights into root nodulation and disease resistanc.</title>
        <authorList>
            <person name="Jiang F."/>
        </authorList>
    </citation>
    <scope>NUCLEOTIDE SEQUENCE [LARGE SCALE GENOMIC DNA]</scope>
    <source>
        <strain evidence="1">JINMINGXINNONG_FW02</strain>
        <tissue evidence="1">Leaves</tissue>
    </source>
</reference>
<gene>
    <name evidence="1" type="ORF">VNO80_04931</name>
</gene>
<keyword evidence="2" id="KW-1185">Reference proteome</keyword>
<organism evidence="1 2">
    <name type="scientific">Phaseolus coccineus</name>
    <name type="common">Scarlet runner bean</name>
    <name type="synonym">Phaseolus multiflorus</name>
    <dbReference type="NCBI Taxonomy" id="3886"/>
    <lineage>
        <taxon>Eukaryota</taxon>
        <taxon>Viridiplantae</taxon>
        <taxon>Streptophyta</taxon>
        <taxon>Embryophyta</taxon>
        <taxon>Tracheophyta</taxon>
        <taxon>Spermatophyta</taxon>
        <taxon>Magnoliopsida</taxon>
        <taxon>eudicotyledons</taxon>
        <taxon>Gunneridae</taxon>
        <taxon>Pentapetalae</taxon>
        <taxon>rosids</taxon>
        <taxon>fabids</taxon>
        <taxon>Fabales</taxon>
        <taxon>Fabaceae</taxon>
        <taxon>Papilionoideae</taxon>
        <taxon>50 kb inversion clade</taxon>
        <taxon>NPAAA clade</taxon>
        <taxon>indigoferoid/millettioid clade</taxon>
        <taxon>Phaseoleae</taxon>
        <taxon>Phaseolus</taxon>
    </lineage>
</organism>
<dbReference type="Proteomes" id="UP001374584">
    <property type="component" value="Unassembled WGS sequence"/>
</dbReference>
<evidence type="ECO:0000313" key="2">
    <source>
        <dbReference type="Proteomes" id="UP001374584"/>
    </source>
</evidence>
<evidence type="ECO:0000313" key="1">
    <source>
        <dbReference type="EMBL" id="KAK7379470.1"/>
    </source>
</evidence>
<protein>
    <submittedName>
        <fullName evidence="1">Uncharacterized protein</fullName>
    </submittedName>
</protein>